<feature type="region of interest" description="Disordered" evidence="1">
    <location>
        <begin position="19"/>
        <end position="100"/>
    </location>
</feature>
<protein>
    <submittedName>
        <fullName evidence="2">Uncharacterized protein</fullName>
    </submittedName>
</protein>
<dbReference type="Proteomes" id="UP001642501">
    <property type="component" value="Unassembled WGS sequence"/>
</dbReference>
<organism evidence="2 3">
    <name type="scientific">Sporothrix epigloea</name>
    <dbReference type="NCBI Taxonomy" id="1892477"/>
    <lineage>
        <taxon>Eukaryota</taxon>
        <taxon>Fungi</taxon>
        <taxon>Dikarya</taxon>
        <taxon>Ascomycota</taxon>
        <taxon>Pezizomycotina</taxon>
        <taxon>Sordariomycetes</taxon>
        <taxon>Sordariomycetidae</taxon>
        <taxon>Ophiostomatales</taxon>
        <taxon>Ophiostomataceae</taxon>
        <taxon>Sporothrix</taxon>
    </lineage>
</organism>
<evidence type="ECO:0000256" key="1">
    <source>
        <dbReference type="SAM" id="MobiDB-lite"/>
    </source>
</evidence>
<proteinExistence type="predicted"/>
<evidence type="ECO:0000313" key="2">
    <source>
        <dbReference type="EMBL" id="CAK7275554.1"/>
    </source>
</evidence>
<feature type="compositionally biased region" description="Basic and acidic residues" evidence="1">
    <location>
        <begin position="24"/>
        <end position="41"/>
    </location>
</feature>
<sequence>ADSTELQNLGAIFRSAVEPLADQHQYDKERMMWKTQRERLAENQMSKPGQDTDAGPATAQAGNDTVEGGPAPDDKSPSAAHNEQAANIVTDTQSVVGTSQSVRDEYEVGINNNLSQLSTQQRQSEDGALALGADYLSHLYAASDDAVSGDAASGFMA</sequence>
<dbReference type="EMBL" id="CAWUOM010000258">
    <property type="protein sequence ID" value="CAK7275554.1"/>
    <property type="molecule type" value="Genomic_DNA"/>
</dbReference>
<evidence type="ECO:0000313" key="3">
    <source>
        <dbReference type="Proteomes" id="UP001642501"/>
    </source>
</evidence>
<comment type="caution">
    <text evidence="2">The sequence shown here is derived from an EMBL/GenBank/DDBJ whole genome shotgun (WGS) entry which is preliminary data.</text>
</comment>
<gene>
    <name evidence="2" type="ORF">SEPCBS57363_006754</name>
</gene>
<keyword evidence="3" id="KW-1185">Reference proteome</keyword>
<name>A0ABP0E511_9PEZI</name>
<feature type="compositionally biased region" description="Polar residues" evidence="1">
    <location>
        <begin position="79"/>
        <end position="100"/>
    </location>
</feature>
<accession>A0ABP0E511</accession>
<feature type="non-terminal residue" evidence="2">
    <location>
        <position position="1"/>
    </location>
</feature>
<reference evidence="2 3" key="1">
    <citation type="submission" date="2024-01" db="EMBL/GenBank/DDBJ databases">
        <authorList>
            <person name="Allen C."/>
            <person name="Tagirdzhanova G."/>
        </authorList>
    </citation>
    <scope>NUCLEOTIDE SEQUENCE [LARGE SCALE GENOMIC DNA]</scope>
    <source>
        <strain evidence="2 3">CBS 573.63</strain>
    </source>
</reference>